<dbReference type="eggNOG" id="COG4773">
    <property type="taxonomic scope" value="Bacteria"/>
</dbReference>
<evidence type="ECO:0000313" key="4">
    <source>
        <dbReference type="Proteomes" id="UP000028252"/>
    </source>
</evidence>
<dbReference type="PATRIC" id="fig|1232683.4.peg.3188"/>
<reference evidence="3 4" key="1">
    <citation type="submission" date="2014-04" db="EMBL/GenBank/DDBJ databases">
        <title>Marinobacterium kochiensis sp. nov., isolated from sediment sample collected from Kochi backwaters in Kerala, India.</title>
        <authorList>
            <person name="Singh A."/>
            <person name="Pinnaka A.K."/>
        </authorList>
    </citation>
    <scope>NUCLEOTIDE SEQUENCE [LARGE SCALE GENOMIC DNA]</scope>
    <source>
        <strain evidence="3 4">AK27</strain>
    </source>
</reference>
<dbReference type="STRING" id="1232683.ADIMK_3238"/>
<keyword evidence="4" id="KW-1185">Reference proteome</keyword>
<evidence type="ECO:0000256" key="2">
    <source>
        <dbReference type="SAM" id="SignalP"/>
    </source>
</evidence>
<feature type="chain" id="PRO_5001757349" evidence="2">
    <location>
        <begin position="20"/>
        <end position="431"/>
    </location>
</feature>
<evidence type="ECO:0000313" key="3">
    <source>
        <dbReference type="EMBL" id="KEA62766.1"/>
    </source>
</evidence>
<gene>
    <name evidence="3" type="ORF">ADIMK_3238</name>
</gene>
<dbReference type="Proteomes" id="UP000028252">
    <property type="component" value="Unassembled WGS sequence"/>
</dbReference>
<dbReference type="OrthoDB" id="9769143at2"/>
<feature type="compositionally biased region" description="Acidic residues" evidence="1">
    <location>
        <begin position="24"/>
        <end position="37"/>
    </location>
</feature>
<accession>A0A081FW61</accession>
<organism evidence="3 4">
    <name type="scientific">Marinobacterium lacunae</name>
    <dbReference type="NCBI Taxonomy" id="1232683"/>
    <lineage>
        <taxon>Bacteria</taxon>
        <taxon>Pseudomonadati</taxon>
        <taxon>Pseudomonadota</taxon>
        <taxon>Gammaproteobacteria</taxon>
        <taxon>Oceanospirillales</taxon>
        <taxon>Oceanospirillaceae</taxon>
        <taxon>Marinobacterium</taxon>
    </lineage>
</organism>
<protein>
    <submittedName>
        <fullName evidence="3">Uncharacterized protein</fullName>
    </submittedName>
</protein>
<comment type="caution">
    <text evidence="3">The sequence shown here is derived from an EMBL/GenBank/DDBJ whole genome shotgun (WGS) entry which is preliminary data.</text>
</comment>
<proteinExistence type="predicted"/>
<dbReference type="RefSeq" id="WP_036190345.1">
    <property type="nucleotide sequence ID" value="NZ_JMQN01000047.1"/>
</dbReference>
<feature type="region of interest" description="Disordered" evidence="1">
    <location>
        <begin position="19"/>
        <end position="39"/>
    </location>
</feature>
<feature type="signal peptide" evidence="2">
    <location>
        <begin position="1"/>
        <end position="19"/>
    </location>
</feature>
<dbReference type="AlphaFoldDB" id="A0A081FW61"/>
<keyword evidence="2" id="KW-0732">Signal</keyword>
<evidence type="ECO:0000256" key="1">
    <source>
        <dbReference type="SAM" id="MobiDB-lite"/>
    </source>
</evidence>
<dbReference type="EMBL" id="JMQN01000047">
    <property type="protein sequence ID" value="KEA62766.1"/>
    <property type="molecule type" value="Genomic_DNA"/>
</dbReference>
<sequence>MKRGLSTLLALSISLSVQAATEDSSAEPDPWGDDSWGEQETGPAIHGFFEAAAGARLQNDPAMSEDKTLTEIRGHLEWEKALGSANYSLKGDLYADGVEDGLQLDLREATVQFTPVDWIDIQAGQQVSTWGTGDMLFLNDLFPKDWKSFFSGRDETYLKAPAASIKGSLYAQNVSLDLIWTPLFESDRYIDGERFSYFSQLSGQQMAAPGGVLNADEPNAFPEDGELAARLYGRQGSLEWALYGYRGFWKQPVGLDSNGHLIFPRLDVYGASVRAPLAGGIANTEFAWYDGKDSDGSDPLIPNDQVRWLAGYEHELVPRLTGAMQYYIEWMQDYDAFKQSYPSSYRPDEVRQVVTMRLTWKLMRDNLTLSWFNYWSPTDEDYYLRPSASYRVDDNWTLSAGANLFGGEQKHTFFSQFEEGSNLWFRVRYGF</sequence>
<name>A0A081FW61_9GAMM</name>